<dbReference type="OrthoDB" id="10510037at2759"/>
<protein>
    <submittedName>
        <fullName evidence="2">Uncharacterized protein</fullName>
    </submittedName>
</protein>
<evidence type="ECO:0000256" key="1">
    <source>
        <dbReference type="SAM" id="SignalP"/>
    </source>
</evidence>
<evidence type="ECO:0000313" key="3">
    <source>
        <dbReference type="Proteomes" id="UP000293360"/>
    </source>
</evidence>
<comment type="caution">
    <text evidence="2">The sequence shown here is derived from an EMBL/GenBank/DDBJ whole genome shotgun (WGS) entry which is preliminary data.</text>
</comment>
<organism evidence="2 3">
    <name type="scientific">Monosporascus ibericus</name>
    <dbReference type="NCBI Taxonomy" id="155417"/>
    <lineage>
        <taxon>Eukaryota</taxon>
        <taxon>Fungi</taxon>
        <taxon>Dikarya</taxon>
        <taxon>Ascomycota</taxon>
        <taxon>Pezizomycotina</taxon>
        <taxon>Sordariomycetes</taxon>
        <taxon>Xylariomycetidae</taxon>
        <taxon>Xylariales</taxon>
        <taxon>Xylariales incertae sedis</taxon>
        <taxon>Monosporascus</taxon>
    </lineage>
</organism>
<evidence type="ECO:0000313" key="2">
    <source>
        <dbReference type="EMBL" id="RYO98613.1"/>
    </source>
</evidence>
<dbReference type="EMBL" id="QJNU01000453">
    <property type="protein sequence ID" value="RYO98613.1"/>
    <property type="molecule type" value="Genomic_DNA"/>
</dbReference>
<feature type="signal peptide" evidence="1">
    <location>
        <begin position="1"/>
        <end position="19"/>
    </location>
</feature>
<feature type="chain" id="PRO_5020559325" evidence="1">
    <location>
        <begin position="20"/>
        <end position="211"/>
    </location>
</feature>
<dbReference type="AlphaFoldDB" id="A0A4Q4T696"/>
<gene>
    <name evidence="2" type="ORF">DL764_007035</name>
</gene>
<accession>A0A4Q4T696</accession>
<proteinExistence type="predicted"/>
<reference evidence="2 3" key="1">
    <citation type="submission" date="2018-06" db="EMBL/GenBank/DDBJ databases">
        <title>Complete Genomes of Monosporascus.</title>
        <authorList>
            <person name="Robinson A.J."/>
            <person name="Natvig D.O."/>
        </authorList>
    </citation>
    <scope>NUCLEOTIDE SEQUENCE [LARGE SCALE GENOMIC DNA]</scope>
    <source>
        <strain evidence="2 3">CBS 110550</strain>
    </source>
</reference>
<dbReference type="Proteomes" id="UP000293360">
    <property type="component" value="Unassembled WGS sequence"/>
</dbReference>
<keyword evidence="3" id="KW-1185">Reference proteome</keyword>
<sequence length="211" mass="21513">MVSPKIILSTFAFVRIACAVPASSVQDSMAQSLASSLGVTTTDLTELEDSTDLSKIDATVWTNPLGTGFSNVTSWSDDIKTTFLEEMKTIVDVALHPTVSTAGISKREKGSDSAAARAQVNAAVAKARAEREASNRRRLLQCNSGTQTQCTVCASICSAAWISGSGLCAGTALGAEVGSAGTLTPAVGVTLASCLGVAGSLYAACIVKCIG</sequence>
<name>A0A4Q4T696_9PEZI</name>
<keyword evidence="1" id="KW-0732">Signal</keyword>